<organism evidence="1 2">
    <name type="scientific">Candidatus Gottesmanbacteria bacterium RIFCSPHIGHO2_01_FULL_42_12</name>
    <dbReference type="NCBI Taxonomy" id="1798377"/>
    <lineage>
        <taxon>Bacteria</taxon>
        <taxon>Candidatus Gottesmaniibacteriota</taxon>
    </lineage>
</organism>
<proteinExistence type="predicted"/>
<dbReference type="EMBL" id="MFJG01000031">
    <property type="protein sequence ID" value="OGG05653.1"/>
    <property type="molecule type" value="Genomic_DNA"/>
</dbReference>
<sequence>MVDLTFDEVARWLNEPLTDPVAFENWVGNRLYGIEKESDNKSWEEALIRARLFKIKPTFDEALKEINSLPVVLDAVTPTGILTVSELGTIIAPTGLAGQVGKVGAEINGQKINFDEIFILKAQKGETVKLKIKLHGNLKVEKKNNFTVDVAGGEIGIIIDTRGRPMTLPTIDGFGRERLKRWQKAWEK</sequence>
<protein>
    <submittedName>
        <fullName evidence="1">Uncharacterized protein</fullName>
    </submittedName>
</protein>
<reference evidence="1 2" key="1">
    <citation type="journal article" date="2016" name="Nat. Commun.">
        <title>Thousands of microbial genomes shed light on interconnected biogeochemical processes in an aquifer system.</title>
        <authorList>
            <person name="Anantharaman K."/>
            <person name="Brown C.T."/>
            <person name="Hug L.A."/>
            <person name="Sharon I."/>
            <person name="Castelle C.J."/>
            <person name="Probst A.J."/>
            <person name="Thomas B.C."/>
            <person name="Singh A."/>
            <person name="Wilkins M.J."/>
            <person name="Karaoz U."/>
            <person name="Brodie E.L."/>
            <person name="Williams K.H."/>
            <person name="Hubbard S.S."/>
            <person name="Banfield J.F."/>
        </authorList>
    </citation>
    <scope>NUCLEOTIDE SEQUENCE [LARGE SCALE GENOMIC DNA]</scope>
</reference>
<evidence type="ECO:0000313" key="2">
    <source>
        <dbReference type="Proteomes" id="UP000178681"/>
    </source>
</evidence>
<dbReference type="AlphaFoldDB" id="A0A1F5YZX8"/>
<dbReference type="STRING" id="1798377.A2872_04525"/>
<gene>
    <name evidence="1" type="ORF">A2872_04525</name>
</gene>
<dbReference type="Proteomes" id="UP000178681">
    <property type="component" value="Unassembled WGS sequence"/>
</dbReference>
<evidence type="ECO:0000313" key="1">
    <source>
        <dbReference type="EMBL" id="OGG05653.1"/>
    </source>
</evidence>
<comment type="caution">
    <text evidence="1">The sequence shown here is derived from an EMBL/GenBank/DDBJ whole genome shotgun (WGS) entry which is preliminary data.</text>
</comment>
<accession>A0A1F5YZX8</accession>
<name>A0A1F5YZX8_9BACT</name>